<dbReference type="GO" id="GO:0008270">
    <property type="term" value="F:zinc ion binding"/>
    <property type="evidence" value="ECO:0007669"/>
    <property type="project" value="UniProtKB-KW"/>
</dbReference>
<dbReference type="AlphaFoldDB" id="A0A511T568"/>
<dbReference type="EMBL" id="FOIB01000005">
    <property type="protein sequence ID" value="SEU17203.1"/>
    <property type="molecule type" value="Genomic_DNA"/>
</dbReference>
<evidence type="ECO:0000313" key="6">
    <source>
        <dbReference type="Proteomes" id="UP000183760"/>
    </source>
</evidence>
<evidence type="ECO:0000256" key="1">
    <source>
        <dbReference type="SAM" id="MobiDB-lite"/>
    </source>
</evidence>
<keyword evidence="6" id="KW-1185">Reference proteome</keyword>
<keyword evidence="5" id="KW-0863">Zinc-finger</keyword>
<evidence type="ECO:0000256" key="2">
    <source>
        <dbReference type="SAM" id="Phobius"/>
    </source>
</evidence>
<organism evidence="4 7">
    <name type="scientific">Myxococcus fulvus</name>
    <dbReference type="NCBI Taxonomy" id="33"/>
    <lineage>
        <taxon>Bacteria</taxon>
        <taxon>Pseudomonadati</taxon>
        <taxon>Myxococcota</taxon>
        <taxon>Myxococcia</taxon>
        <taxon>Myxococcales</taxon>
        <taxon>Cystobacterineae</taxon>
        <taxon>Myxococcaceae</taxon>
        <taxon>Myxococcus</taxon>
    </lineage>
</organism>
<protein>
    <submittedName>
        <fullName evidence="5">Zinc-finger</fullName>
    </submittedName>
</protein>
<evidence type="ECO:0000259" key="3">
    <source>
        <dbReference type="Pfam" id="PF13490"/>
    </source>
</evidence>
<dbReference type="Proteomes" id="UP000183760">
    <property type="component" value="Unassembled WGS sequence"/>
</dbReference>
<dbReference type="Pfam" id="PF13490">
    <property type="entry name" value="zf-HC2"/>
    <property type="match status" value="1"/>
</dbReference>
<accession>A0A511T568</accession>
<dbReference type="Proteomes" id="UP000321514">
    <property type="component" value="Unassembled WGS sequence"/>
</dbReference>
<evidence type="ECO:0000313" key="4">
    <source>
        <dbReference type="EMBL" id="GEN09305.1"/>
    </source>
</evidence>
<dbReference type="Gene3D" id="1.10.10.1320">
    <property type="entry name" value="Anti-sigma factor, zinc-finger domain"/>
    <property type="match status" value="1"/>
</dbReference>
<feature type="transmembrane region" description="Helical" evidence="2">
    <location>
        <begin position="94"/>
        <end position="115"/>
    </location>
</feature>
<feature type="region of interest" description="Disordered" evidence="1">
    <location>
        <begin position="438"/>
        <end position="470"/>
    </location>
</feature>
<keyword evidence="2" id="KW-0812">Transmembrane</keyword>
<dbReference type="RefSeq" id="WP_074955517.1">
    <property type="nucleotide sequence ID" value="NZ_BJXR01000033.1"/>
</dbReference>
<keyword evidence="2" id="KW-0472">Membrane</keyword>
<reference evidence="4 7" key="2">
    <citation type="submission" date="2019-07" db="EMBL/GenBank/DDBJ databases">
        <title>Whole genome shotgun sequence of Myxococcus fulvus NBRC 100333.</title>
        <authorList>
            <person name="Hosoyama A."/>
            <person name="Uohara A."/>
            <person name="Ohji S."/>
            <person name="Ichikawa N."/>
        </authorList>
    </citation>
    <scope>NUCLEOTIDE SEQUENCE [LARGE SCALE GENOMIC DNA]</scope>
    <source>
        <strain evidence="4 7">NBRC 100333</strain>
    </source>
</reference>
<evidence type="ECO:0000313" key="5">
    <source>
        <dbReference type="EMBL" id="SEU17203.1"/>
    </source>
</evidence>
<feature type="domain" description="Putative zinc-finger" evidence="3">
    <location>
        <begin position="10"/>
        <end position="39"/>
    </location>
</feature>
<gene>
    <name evidence="4" type="ORF">MFU01_43420</name>
    <name evidence="5" type="ORF">SAMN05443572_105561</name>
</gene>
<proteinExistence type="predicted"/>
<feature type="region of interest" description="Disordered" evidence="1">
    <location>
        <begin position="129"/>
        <end position="151"/>
    </location>
</feature>
<keyword evidence="2" id="KW-1133">Transmembrane helix</keyword>
<feature type="region of interest" description="Disordered" evidence="1">
    <location>
        <begin position="184"/>
        <end position="375"/>
    </location>
</feature>
<dbReference type="EMBL" id="BJXR01000033">
    <property type="protein sequence ID" value="GEN09305.1"/>
    <property type="molecule type" value="Genomic_DNA"/>
</dbReference>
<evidence type="ECO:0000313" key="7">
    <source>
        <dbReference type="Proteomes" id="UP000321514"/>
    </source>
</evidence>
<dbReference type="InterPro" id="IPR041916">
    <property type="entry name" value="Anti_sigma_zinc_sf"/>
</dbReference>
<feature type="compositionally biased region" description="Low complexity" evidence="1">
    <location>
        <begin position="302"/>
        <end position="312"/>
    </location>
</feature>
<reference evidence="5 6" key="1">
    <citation type="submission" date="2016-10" db="EMBL/GenBank/DDBJ databases">
        <authorList>
            <person name="Varghese N."/>
            <person name="Submissions S."/>
        </authorList>
    </citation>
    <scope>NUCLEOTIDE SEQUENCE [LARGE SCALE GENOMIC DNA]</scope>
    <source>
        <strain evidence="5 6">DSM 16525</strain>
    </source>
</reference>
<dbReference type="OrthoDB" id="5525937at2"/>
<dbReference type="InterPro" id="IPR027383">
    <property type="entry name" value="Znf_put"/>
</dbReference>
<comment type="caution">
    <text evidence="4">The sequence shown here is derived from an EMBL/GenBank/DDBJ whole genome shotgun (WGS) entry which is preliminary data.</text>
</comment>
<keyword evidence="5" id="KW-0479">Metal-binding</keyword>
<keyword evidence="5" id="KW-0862">Zinc</keyword>
<name>A0A511T568_MYXFU</name>
<sequence length="470" mass="49244">MKPQNLHAHEDRLLDFAYGELSTTEAQAVESHLQGCVRCTQALDDIRGVRVTMSQLSEEPAPDAGLESLLAYAQQSARRAAAGPEPKPSRWRRWFLPVVGLASVGTLGIVSFMAVSPELTRPNLRQVEAQVKKAEPTSVDASPPPTAGMAPAPAAAAAAYADSAPVVDGEAGLAEAQLMQETRERNEFGEGQNQVARRAEDWDQNGSGGGIGSVSPREASRSKSKGAPSLPVTSKPAPKALEKRAPASDELEAPQGKVARREPLRLGGSSTAKKESRADLDDESSAGVAWEEAEGAPAMESAAEPLPQAVVAQPPPAPPKDDSAIERSLASRAAPAPTKPQEEALVMPPKSPKAASAAPEAAKEDKARGPSVRELSLKAEAAFREGDRAREAGLLSLALNAGASGTERMGLLNRLCDAELALGRRREGLAACRQVIQESPGSSAAQAARRRLSREAESVETLAEPAQPAP</sequence>